<dbReference type="PANTHER" id="PTHR46066">
    <property type="entry name" value="CHITINASE DOMAIN-CONTAINING PROTEIN 1 FAMILY MEMBER"/>
    <property type="match status" value="1"/>
</dbReference>
<dbReference type="EMBL" id="PDLN01000025">
    <property type="protein sequence ID" value="RDW56627.1"/>
    <property type="molecule type" value="Genomic_DNA"/>
</dbReference>
<proteinExistence type="inferred from homology"/>
<dbReference type="PROSITE" id="PS51910">
    <property type="entry name" value="GH18_2"/>
    <property type="match status" value="1"/>
</dbReference>
<comment type="caution">
    <text evidence="7">The sequence shown here is derived from an EMBL/GenBank/DDBJ whole genome shotgun (WGS) entry which is preliminary data.</text>
</comment>
<evidence type="ECO:0000256" key="4">
    <source>
        <dbReference type="SAM" id="MobiDB-lite"/>
    </source>
</evidence>
<dbReference type="GO" id="GO:0012505">
    <property type="term" value="C:endomembrane system"/>
    <property type="evidence" value="ECO:0007669"/>
    <property type="project" value="TreeGrafter"/>
</dbReference>
<evidence type="ECO:0000313" key="7">
    <source>
        <dbReference type="EMBL" id="RDW56627.1"/>
    </source>
</evidence>
<comment type="similarity">
    <text evidence="1">Belongs to the glycosyl hydrolase 18 family. Chitinase class V subfamily.</text>
</comment>
<sequence length="414" mass="45931">MYSSPTPSLTSRILTVVLLSLSSTYAFTPIPDPQICHLPSSLQSLHTQVPSTDSILQAVSVPGSSPRASPSTSSLVKLAYITPWNGHGYDLAKWHASRFTHISPVWYQLTLQHNQKPQLTGGHDVDESWLDELRSASRPPKIVPRVQIQFSREAAEAIQYYPQGQPGMILDVLLQEVDRYGYDGLTVEMPQPQLFKALLELIGEELHANGKELVLVVPPLHTPEQMGTVIGADDLRDLEDAVDYFSVMTYDHAASLGREGPNSPLPWTREVMEALIDAEADADADGDDLDADLEDDRGTDNSGRGLTSKQHRTAKILLGLPFYGYKLSKAKGMEAYTASNYMDFLREHKDIVIQWDGMSKEHRMIADAGKETMSVLWYPSLLSLLHRLQLAEELGVGIAIWELGQGLDQFVDVL</sequence>
<reference evidence="7 8" key="1">
    <citation type="journal article" date="2018" name="IMA Fungus">
        <title>IMA Genome-F 9: Draft genome sequence of Annulohypoxylon stygium, Aspergillus mulundensis, Berkeleyomyces basicola (syn. Thielaviopsis basicola), Ceratocystis smalleyi, two Cercospora beticola strains, Coleophoma cylindrospora, Fusarium fracticaudum, Phialophora cf. hyalina, and Morchella septimelata.</title>
        <authorList>
            <person name="Wingfield B.D."/>
            <person name="Bills G.F."/>
            <person name="Dong Y."/>
            <person name="Huang W."/>
            <person name="Nel W.J."/>
            <person name="Swalarsk-Parry B.S."/>
            <person name="Vaghefi N."/>
            <person name="Wilken P.M."/>
            <person name="An Z."/>
            <person name="de Beer Z.W."/>
            <person name="De Vos L."/>
            <person name="Chen L."/>
            <person name="Duong T.A."/>
            <person name="Gao Y."/>
            <person name="Hammerbacher A."/>
            <person name="Kikkert J.R."/>
            <person name="Li Y."/>
            <person name="Li H."/>
            <person name="Li K."/>
            <person name="Li Q."/>
            <person name="Liu X."/>
            <person name="Ma X."/>
            <person name="Naidoo K."/>
            <person name="Pethybridge S.J."/>
            <person name="Sun J."/>
            <person name="Steenkamp E.T."/>
            <person name="van der Nest M.A."/>
            <person name="van Wyk S."/>
            <person name="Wingfield M.J."/>
            <person name="Xiong C."/>
            <person name="Yue Q."/>
            <person name="Zhang X."/>
        </authorList>
    </citation>
    <scope>NUCLEOTIDE SEQUENCE [LARGE SCALE GENOMIC DNA]</scope>
    <source>
        <strain evidence="7 8">BP5796</strain>
    </source>
</reference>
<evidence type="ECO:0000259" key="6">
    <source>
        <dbReference type="PROSITE" id="PS51910"/>
    </source>
</evidence>
<accession>A0A3D8Q4L3</accession>
<dbReference type="Proteomes" id="UP000256328">
    <property type="component" value="Unassembled WGS sequence"/>
</dbReference>
<evidence type="ECO:0000256" key="3">
    <source>
        <dbReference type="ARBA" id="ARBA00040976"/>
    </source>
</evidence>
<dbReference type="SMART" id="SM00636">
    <property type="entry name" value="Glyco_18"/>
    <property type="match status" value="1"/>
</dbReference>
<dbReference type="InterPro" id="IPR011583">
    <property type="entry name" value="Chitinase_II/V-like_cat"/>
</dbReference>
<feature type="region of interest" description="Disordered" evidence="4">
    <location>
        <begin position="284"/>
        <end position="307"/>
    </location>
</feature>
<keyword evidence="5" id="KW-0732">Signal</keyword>
<feature type="signal peptide" evidence="5">
    <location>
        <begin position="1"/>
        <end position="26"/>
    </location>
</feature>
<dbReference type="GO" id="GO:0070492">
    <property type="term" value="F:oligosaccharide binding"/>
    <property type="evidence" value="ECO:0007669"/>
    <property type="project" value="TreeGrafter"/>
</dbReference>
<feature type="compositionally biased region" description="Acidic residues" evidence="4">
    <location>
        <begin position="284"/>
        <end position="297"/>
    </location>
</feature>
<protein>
    <recommendedName>
        <fullName evidence="3">Chitinase domain-containing protein 1</fullName>
        <ecNumber evidence="2">3.2.1.14</ecNumber>
    </recommendedName>
</protein>
<feature type="chain" id="PRO_5017670659" description="Chitinase domain-containing protein 1" evidence="5">
    <location>
        <begin position="27"/>
        <end position="414"/>
    </location>
</feature>
<organism evidence="7 8">
    <name type="scientific">Coleophoma crateriformis</name>
    <dbReference type="NCBI Taxonomy" id="565419"/>
    <lineage>
        <taxon>Eukaryota</taxon>
        <taxon>Fungi</taxon>
        <taxon>Dikarya</taxon>
        <taxon>Ascomycota</taxon>
        <taxon>Pezizomycotina</taxon>
        <taxon>Leotiomycetes</taxon>
        <taxon>Helotiales</taxon>
        <taxon>Dermateaceae</taxon>
        <taxon>Coleophoma</taxon>
    </lineage>
</organism>
<dbReference type="InterPro" id="IPR017853">
    <property type="entry name" value="GH"/>
</dbReference>
<dbReference type="GO" id="GO:0008843">
    <property type="term" value="F:endochitinase activity"/>
    <property type="evidence" value="ECO:0007669"/>
    <property type="project" value="UniProtKB-EC"/>
</dbReference>
<dbReference type="InterPro" id="IPR001223">
    <property type="entry name" value="Glyco_hydro18_cat"/>
</dbReference>
<dbReference type="AlphaFoldDB" id="A0A3D8Q4L3"/>
<name>A0A3D8Q4L3_9HELO</name>
<dbReference type="InterPro" id="IPR029070">
    <property type="entry name" value="Chitinase_insertion_sf"/>
</dbReference>
<keyword evidence="8" id="KW-1185">Reference proteome</keyword>
<dbReference type="PANTHER" id="PTHR46066:SF2">
    <property type="entry name" value="CHITINASE DOMAIN-CONTAINING PROTEIN 1"/>
    <property type="match status" value="1"/>
</dbReference>
<dbReference type="OrthoDB" id="10254444at2759"/>
<evidence type="ECO:0000256" key="5">
    <source>
        <dbReference type="SAM" id="SignalP"/>
    </source>
</evidence>
<dbReference type="EC" id="3.2.1.14" evidence="2"/>
<dbReference type="Gene3D" id="3.10.50.10">
    <property type="match status" value="1"/>
</dbReference>
<dbReference type="Gene3D" id="3.20.20.80">
    <property type="entry name" value="Glycosidases"/>
    <property type="match status" value="1"/>
</dbReference>
<gene>
    <name evidence="7" type="ORF">BP5796_13092</name>
</gene>
<evidence type="ECO:0000313" key="8">
    <source>
        <dbReference type="Proteomes" id="UP000256328"/>
    </source>
</evidence>
<evidence type="ECO:0000256" key="2">
    <source>
        <dbReference type="ARBA" id="ARBA00012729"/>
    </source>
</evidence>
<dbReference type="Pfam" id="PF00704">
    <property type="entry name" value="Glyco_hydro_18"/>
    <property type="match status" value="1"/>
</dbReference>
<dbReference type="GO" id="GO:0008061">
    <property type="term" value="F:chitin binding"/>
    <property type="evidence" value="ECO:0007669"/>
    <property type="project" value="InterPro"/>
</dbReference>
<evidence type="ECO:0000256" key="1">
    <source>
        <dbReference type="ARBA" id="ARBA00008682"/>
    </source>
</evidence>
<dbReference type="SUPFAM" id="SSF51445">
    <property type="entry name" value="(Trans)glycosidases"/>
    <property type="match status" value="1"/>
</dbReference>
<dbReference type="GO" id="GO:0005975">
    <property type="term" value="P:carbohydrate metabolic process"/>
    <property type="evidence" value="ECO:0007669"/>
    <property type="project" value="InterPro"/>
</dbReference>
<feature type="domain" description="GH18" evidence="6">
    <location>
        <begin position="75"/>
        <end position="414"/>
    </location>
</feature>